<dbReference type="AlphaFoldDB" id="W2SWU4"/>
<dbReference type="KEGG" id="nai:NECAME_13566"/>
<sequence length="99" mass="11360">MKEFECFESAPHTYRSFSSHDKMGQPWLLGYSGQCLCKMESASFDKGNDSVAFAIDGTLAMYQFNCGPGLNDWIDTEHGPIAWELERKYCFMKDFLVHN</sequence>
<gene>
    <name evidence="1" type="ORF">NECAME_13566</name>
</gene>
<name>W2SWU4_NECAM</name>
<proteinExistence type="predicted"/>
<organism evidence="1 2">
    <name type="scientific">Necator americanus</name>
    <name type="common">Human hookworm</name>
    <dbReference type="NCBI Taxonomy" id="51031"/>
    <lineage>
        <taxon>Eukaryota</taxon>
        <taxon>Metazoa</taxon>
        <taxon>Ecdysozoa</taxon>
        <taxon>Nematoda</taxon>
        <taxon>Chromadorea</taxon>
        <taxon>Rhabditida</taxon>
        <taxon>Rhabditina</taxon>
        <taxon>Rhabditomorpha</taxon>
        <taxon>Strongyloidea</taxon>
        <taxon>Ancylostomatidae</taxon>
        <taxon>Bunostominae</taxon>
        <taxon>Necator</taxon>
    </lineage>
</organism>
<evidence type="ECO:0000313" key="2">
    <source>
        <dbReference type="Proteomes" id="UP000053676"/>
    </source>
</evidence>
<protein>
    <submittedName>
        <fullName evidence="1">Uncharacterized protein</fullName>
    </submittedName>
</protein>
<evidence type="ECO:0000313" key="1">
    <source>
        <dbReference type="EMBL" id="ETN73271.1"/>
    </source>
</evidence>
<keyword evidence="2" id="KW-1185">Reference proteome</keyword>
<reference evidence="2" key="1">
    <citation type="journal article" date="2014" name="Nat. Genet.">
        <title>Genome of the human hookworm Necator americanus.</title>
        <authorList>
            <person name="Tang Y.T."/>
            <person name="Gao X."/>
            <person name="Rosa B.A."/>
            <person name="Abubucker S."/>
            <person name="Hallsworth-Pepin K."/>
            <person name="Martin J."/>
            <person name="Tyagi R."/>
            <person name="Heizer E."/>
            <person name="Zhang X."/>
            <person name="Bhonagiri-Palsikar V."/>
            <person name="Minx P."/>
            <person name="Warren W.C."/>
            <person name="Wang Q."/>
            <person name="Zhan B."/>
            <person name="Hotez P.J."/>
            <person name="Sternberg P.W."/>
            <person name="Dougall A."/>
            <person name="Gaze S.T."/>
            <person name="Mulvenna J."/>
            <person name="Sotillo J."/>
            <person name="Ranganathan S."/>
            <person name="Rabelo E.M."/>
            <person name="Wilson R.K."/>
            <person name="Felgner P.L."/>
            <person name="Bethony J."/>
            <person name="Hawdon J.M."/>
            <person name="Gasser R.B."/>
            <person name="Loukas A."/>
            <person name="Mitreva M."/>
        </authorList>
    </citation>
    <scope>NUCLEOTIDE SEQUENCE [LARGE SCALE GENOMIC DNA]</scope>
</reference>
<dbReference type="Proteomes" id="UP000053676">
    <property type="component" value="Unassembled WGS sequence"/>
</dbReference>
<accession>W2SWU4</accession>
<dbReference type="EMBL" id="KI661254">
    <property type="protein sequence ID" value="ETN73271.1"/>
    <property type="molecule type" value="Genomic_DNA"/>
</dbReference>